<evidence type="ECO:0000256" key="4">
    <source>
        <dbReference type="PIRSR" id="PIRSR600407-2"/>
    </source>
</evidence>
<evidence type="ECO:0000256" key="2">
    <source>
        <dbReference type="ARBA" id="ARBA00022801"/>
    </source>
</evidence>
<keyword evidence="4" id="KW-0067">ATP-binding</keyword>
<comment type="similarity">
    <text evidence="1">Belongs to the GDA1/CD39 NTPase family.</text>
</comment>
<dbReference type="AlphaFoldDB" id="A0ABD0SE23"/>
<keyword evidence="2" id="KW-0378">Hydrolase</keyword>
<accession>A0ABD0SE23</accession>
<feature type="active site" description="Proton acceptor" evidence="3">
    <location>
        <position position="205"/>
    </location>
</feature>
<keyword evidence="5" id="KW-1133">Transmembrane helix</keyword>
<feature type="transmembrane region" description="Helical" evidence="5">
    <location>
        <begin position="39"/>
        <end position="59"/>
    </location>
</feature>
<name>A0ABD0SE23_LOXSC</name>
<evidence type="ECO:0008006" key="8">
    <source>
        <dbReference type="Google" id="ProtNLM"/>
    </source>
</evidence>
<organism evidence="6 7">
    <name type="scientific">Loxostege sticticalis</name>
    <name type="common">Beet webworm moth</name>
    <dbReference type="NCBI Taxonomy" id="481309"/>
    <lineage>
        <taxon>Eukaryota</taxon>
        <taxon>Metazoa</taxon>
        <taxon>Ecdysozoa</taxon>
        <taxon>Arthropoda</taxon>
        <taxon>Hexapoda</taxon>
        <taxon>Insecta</taxon>
        <taxon>Pterygota</taxon>
        <taxon>Neoptera</taxon>
        <taxon>Endopterygota</taxon>
        <taxon>Lepidoptera</taxon>
        <taxon>Glossata</taxon>
        <taxon>Ditrysia</taxon>
        <taxon>Pyraloidea</taxon>
        <taxon>Crambidae</taxon>
        <taxon>Pyraustinae</taxon>
        <taxon>Loxostege</taxon>
    </lineage>
</organism>
<keyword evidence="5" id="KW-0812">Transmembrane</keyword>
<sequence length="469" mass="51790">MGKFSTYRYLELKDDTAAPTPHINARSRSIKQPRRLKKVFFLLLVLALFVTYFLGLFAGQSQWLDGIAKSLGYESVHHYAVIIDAGSSGSRVLAYRFRVPFTVFGQANLDLVEEYFEQSKPGLSSFADNPEKGAETIVQLIKKAEFLIPAEKRKVTPLIVRATAGLRLLPKEKAQQLLVEVEKAISTLGYNVGNNSVEIMDGSDEGIFIWYTLNLLHNLMDGETMAALDLGGGSTQITYQLADGDSDAFPRTDQYIVPAGNNNITLYTHSYLNLGLLAARYGIFKLEKNEHGPVANATEFTSVCVDPIVQKEKWTYANKQYFISGASRQGLKRDAVYNRCHALVNRYVKNTLDWEPSQPPKGSVAAMSYFYDVAADIGMIDVMKGGTVSVAQYRAAALRACSSSNVEQPWACADLVYVVTLLQDAYKIRDNEPISLFKKVNGHEVSWALGLAYTTVMNRIAAAAAALAA</sequence>
<dbReference type="CDD" id="cd24046">
    <property type="entry name" value="ASKHA_NBD_NTPDase5-like"/>
    <property type="match status" value="1"/>
</dbReference>
<dbReference type="Gene3D" id="3.30.420.150">
    <property type="entry name" value="Exopolyphosphatase. Domain 2"/>
    <property type="match status" value="1"/>
</dbReference>
<dbReference type="Proteomes" id="UP001549921">
    <property type="component" value="Unassembled WGS sequence"/>
</dbReference>
<dbReference type="Pfam" id="PF01150">
    <property type="entry name" value="GDA1_CD39"/>
    <property type="match status" value="1"/>
</dbReference>
<proteinExistence type="inferred from homology"/>
<reference evidence="6 7" key="1">
    <citation type="submission" date="2024-06" db="EMBL/GenBank/DDBJ databases">
        <title>A chromosome-level genome assembly of beet webworm, Loxostege sticticalis.</title>
        <authorList>
            <person name="Zhang Y."/>
        </authorList>
    </citation>
    <scope>NUCLEOTIDE SEQUENCE [LARGE SCALE GENOMIC DNA]</scope>
    <source>
        <strain evidence="6">AQ028</strain>
        <tissue evidence="6">Male pupae</tissue>
    </source>
</reference>
<gene>
    <name evidence="6" type="ORF">ABMA28_008626</name>
</gene>
<protein>
    <recommendedName>
        <fullName evidence="8">Ectonucleoside triphosphate diphosphohydrolase 5</fullName>
    </recommendedName>
</protein>
<dbReference type="EMBL" id="JBEDNZ010000022">
    <property type="protein sequence ID" value="KAL0818095.1"/>
    <property type="molecule type" value="Genomic_DNA"/>
</dbReference>
<evidence type="ECO:0000256" key="3">
    <source>
        <dbReference type="PIRSR" id="PIRSR600407-1"/>
    </source>
</evidence>
<evidence type="ECO:0000256" key="5">
    <source>
        <dbReference type="SAM" id="Phobius"/>
    </source>
</evidence>
<dbReference type="PANTHER" id="PTHR11782:SF127">
    <property type="entry name" value="NTPASE, ISOFORM F"/>
    <property type="match status" value="1"/>
</dbReference>
<evidence type="ECO:0000313" key="7">
    <source>
        <dbReference type="Proteomes" id="UP001549921"/>
    </source>
</evidence>
<evidence type="ECO:0000256" key="1">
    <source>
        <dbReference type="ARBA" id="ARBA00009283"/>
    </source>
</evidence>
<dbReference type="Gene3D" id="3.30.420.40">
    <property type="match status" value="1"/>
</dbReference>
<dbReference type="GO" id="GO:0016787">
    <property type="term" value="F:hydrolase activity"/>
    <property type="evidence" value="ECO:0007669"/>
    <property type="project" value="UniProtKB-KW"/>
</dbReference>
<evidence type="ECO:0000313" key="6">
    <source>
        <dbReference type="EMBL" id="KAL0818095.1"/>
    </source>
</evidence>
<dbReference type="PANTHER" id="PTHR11782">
    <property type="entry name" value="ADENOSINE/GUANOSINE DIPHOSPHATASE"/>
    <property type="match status" value="1"/>
</dbReference>
<dbReference type="InterPro" id="IPR000407">
    <property type="entry name" value="GDA1_CD39_NTPase"/>
</dbReference>
<feature type="binding site" evidence="4">
    <location>
        <begin position="232"/>
        <end position="236"/>
    </location>
    <ligand>
        <name>ATP</name>
        <dbReference type="ChEBI" id="CHEBI:30616"/>
    </ligand>
</feature>
<comment type="caution">
    <text evidence="6">The sequence shown here is derived from an EMBL/GenBank/DDBJ whole genome shotgun (WGS) entry which is preliminary data.</text>
</comment>
<keyword evidence="5" id="KW-0472">Membrane</keyword>
<keyword evidence="4" id="KW-0547">Nucleotide-binding</keyword>